<keyword evidence="13 16" id="KW-0675">Receptor</keyword>
<evidence type="ECO:0000256" key="4">
    <source>
        <dbReference type="ARBA" id="ARBA00022723"/>
    </source>
</evidence>
<dbReference type="InterPro" id="IPR048285">
    <property type="entry name" value="Integrin_alpha_Ig-like_2"/>
</dbReference>
<dbReference type="GeneID" id="110086421"/>
<keyword evidence="9 16" id="KW-1133">Transmembrane helix</keyword>
<name>A0ABM5EIK0_9SAUR</name>
<dbReference type="SUPFAM" id="SSF53300">
    <property type="entry name" value="vWA-like"/>
    <property type="match status" value="1"/>
</dbReference>
<feature type="region of interest" description="Disordered" evidence="17">
    <location>
        <begin position="1131"/>
        <end position="1159"/>
    </location>
</feature>
<keyword evidence="12" id="KW-1015">Disulfide bond</keyword>
<dbReference type="Pfam" id="PF20805">
    <property type="entry name" value="Integrin_A_Ig_2"/>
    <property type="match status" value="1"/>
</dbReference>
<gene>
    <name evidence="20 21" type="primary">LOC110086421</name>
</gene>
<feature type="domain" description="VWFA" evidence="18">
    <location>
        <begin position="150"/>
        <end position="323"/>
    </location>
</feature>
<feature type="repeat" description="FG-GAP" evidence="15">
    <location>
        <begin position="22"/>
        <end position="78"/>
    </location>
</feature>
<evidence type="ECO:0000256" key="1">
    <source>
        <dbReference type="ARBA" id="ARBA00004479"/>
    </source>
</evidence>
<evidence type="ECO:0000313" key="19">
    <source>
        <dbReference type="Proteomes" id="UP001652642"/>
    </source>
</evidence>
<dbReference type="PANTHER" id="PTHR23220:SF118">
    <property type="entry name" value="INTEGRIN ALPHA-X"/>
    <property type="match status" value="1"/>
</dbReference>
<reference evidence="20 21" key="1">
    <citation type="submission" date="2025-05" db="UniProtKB">
        <authorList>
            <consortium name="RefSeq"/>
        </authorList>
    </citation>
    <scope>IDENTIFICATION</scope>
</reference>
<dbReference type="InterPro" id="IPR002035">
    <property type="entry name" value="VWF_A"/>
</dbReference>
<evidence type="ECO:0000256" key="9">
    <source>
        <dbReference type="ARBA" id="ARBA00022989"/>
    </source>
</evidence>
<dbReference type="Pfam" id="PF00092">
    <property type="entry name" value="VWA"/>
    <property type="match status" value="1"/>
</dbReference>
<dbReference type="SMART" id="SM00191">
    <property type="entry name" value="Int_alpha"/>
    <property type="match status" value="5"/>
</dbReference>
<dbReference type="Gene3D" id="2.60.40.1510">
    <property type="entry name" value="ntegrin, alpha v. Chain A, domain 3"/>
    <property type="match status" value="1"/>
</dbReference>
<sequence length="1159" mass="128137">MGFLLLLFYLGTGLMPWCYGFSVDEETSTIFRMPAESFGTSVAQTTNALFVGAPFQSGKMNETGKLYQCTYRTGACKEINIQPPTDAVNMSLGLTLTARDDQVLVCGPTLHRACGQNMFVNGYCFFLDHNLQQNLHFPEKLPECTVHPTDIAFLIDGSGSIDSDDFETMKRFVSEIIQRLSGKDTRFALMQFSDEFREHFNFNSRDPARHVMDIDQIGGWTHTATAIRKVLRELFTPQKGSRKGANKILIVITDGQKTDYLQYGQVIPEAEQAAIIRYAIGVGSAFSSRSARQELSDMASKPDSEHVFTVYNFNALQGIQDQLQDKIFAIEGTQYQSSSSFQMEMSQEGFSALLTPEGSVLGAVGSNDWSGGVLIYQNNNRNPKFINVSDTAGDMENAYLGYSSQFVQLRGRSGLVVGAPRYNYVGKIALFEKQTRRGRWQLKTEAVGEQVGAYFGATLCSVDLDQDTNTDLVLVGAPMYYDGAKGGRVYVCHFQEEALHCYTTLEGQRGHIFGRFGASIAAVGDITGDVWADVAIGSPLEDENAGAVYLFAGKQKSINPQYIQRIKGLTYSRRLLYFGQAISGGTDLTGDGLNDIVVGQQEQVVLMRTRPILHVEVSIEFDPPLIPTSVFKCQGQEEYSEEVTNVAKVCFSVSKATWDKLGTIFSDLQYSLALDPERIHARVSFSSGVPALSKSLQIGLEQQCQDHPIKLPICIEDTLTPIILQLNYSLVGKPIAKAKNLRPILSEESQKIYTAKLPFEKNCGSDGKCEDILRTSFNLSGLDTLVVGLTSEVNIIASIQNHGEDSYGTILRFFYPGGLSYRKVTLLQPSRKAVNIKCHSSPVTEEDADRNATCSINHPIFWSGAEAIFAATFDISPDADLGGTLRITAKAISENGGNITKDMVHEVDLPVKYAVYIIVTTLEESTKYVNFTAGQQEGSKSMEHRYEIKNLRERSIPVSVMFQIPVKLKGIQVWNVSQVISSEPHQAKCVLEKETAGSKDFPTKEVHPLLDCTTASCKMIRCDLLLLKLEKSLEFTIKGNIGFQWASKIHQRKVTLVSSAQIFYDDTKYAQKEGFVQTQVLTVVERIEIYNYLPVTIGGTAGGLVLLSLIAAVLYKLGFFKRQYKQMLSEAGDDNENAEPTSPTTQKADSSPPDKDIVD</sequence>
<feature type="repeat" description="FG-GAP" evidence="15">
    <location>
        <begin position="334"/>
        <end position="385"/>
    </location>
</feature>
<evidence type="ECO:0000256" key="6">
    <source>
        <dbReference type="ARBA" id="ARBA00022737"/>
    </source>
</evidence>
<keyword evidence="6" id="KW-0677">Repeat</keyword>
<protein>
    <submittedName>
        <fullName evidence="20 21">Integrin alpha-X-like isoform X1</fullName>
    </submittedName>
</protein>
<dbReference type="Pfam" id="PF08441">
    <property type="entry name" value="Integrin_A_Ig_1"/>
    <property type="match status" value="1"/>
</dbReference>
<dbReference type="Gene3D" id="2.60.40.1460">
    <property type="entry name" value="Integrin domains. Chain A, domain 2"/>
    <property type="match status" value="1"/>
</dbReference>
<evidence type="ECO:0000259" key="18">
    <source>
        <dbReference type="PROSITE" id="PS50234"/>
    </source>
</evidence>
<dbReference type="Pfam" id="PF00357">
    <property type="entry name" value="Integrin_alpha"/>
    <property type="match status" value="1"/>
</dbReference>
<dbReference type="PANTHER" id="PTHR23220">
    <property type="entry name" value="INTEGRIN ALPHA"/>
    <property type="match status" value="1"/>
</dbReference>
<dbReference type="PROSITE" id="PS51470">
    <property type="entry name" value="FG_GAP"/>
    <property type="match status" value="5"/>
</dbReference>
<evidence type="ECO:0000256" key="11">
    <source>
        <dbReference type="ARBA" id="ARBA00023136"/>
    </source>
</evidence>
<dbReference type="InterPro" id="IPR018184">
    <property type="entry name" value="Integrin_alpha_C_CS"/>
</dbReference>
<dbReference type="SMART" id="SM00327">
    <property type="entry name" value="VWA"/>
    <property type="match status" value="1"/>
</dbReference>
<organism evidence="19 20">
    <name type="scientific">Pogona vitticeps</name>
    <name type="common">central bearded dragon</name>
    <dbReference type="NCBI Taxonomy" id="103695"/>
    <lineage>
        <taxon>Eukaryota</taxon>
        <taxon>Metazoa</taxon>
        <taxon>Chordata</taxon>
        <taxon>Craniata</taxon>
        <taxon>Vertebrata</taxon>
        <taxon>Euteleostomi</taxon>
        <taxon>Lepidosauria</taxon>
        <taxon>Squamata</taxon>
        <taxon>Bifurcata</taxon>
        <taxon>Unidentata</taxon>
        <taxon>Episquamata</taxon>
        <taxon>Toxicofera</taxon>
        <taxon>Iguania</taxon>
        <taxon>Acrodonta</taxon>
        <taxon>Agamidae</taxon>
        <taxon>Amphibolurinae</taxon>
        <taxon>Pogona</taxon>
    </lineage>
</organism>
<dbReference type="InterPro" id="IPR013517">
    <property type="entry name" value="FG-GAP"/>
</dbReference>
<feature type="signal peptide" evidence="16">
    <location>
        <begin position="1"/>
        <end position="20"/>
    </location>
</feature>
<keyword evidence="5 16" id="KW-0732">Signal</keyword>
<feature type="repeat" description="FG-GAP" evidence="15">
    <location>
        <begin position="503"/>
        <end position="560"/>
    </location>
</feature>
<evidence type="ECO:0000256" key="16">
    <source>
        <dbReference type="RuleBase" id="RU003762"/>
    </source>
</evidence>
<keyword evidence="3 16" id="KW-0812">Transmembrane</keyword>
<dbReference type="InterPro" id="IPR013649">
    <property type="entry name" value="Integrin_alpha_Ig-like_1"/>
</dbReference>
<evidence type="ECO:0000256" key="10">
    <source>
        <dbReference type="ARBA" id="ARBA00023037"/>
    </source>
</evidence>
<accession>A0ABM5EIK0</accession>
<keyword evidence="8 16" id="KW-0130">Cell adhesion</keyword>
<dbReference type="PRINTS" id="PR00453">
    <property type="entry name" value="VWFADOMAIN"/>
</dbReference>
<keyword evidence="4" id="KW-0479">Metal-binding</keyword>
<evidence type="ECO:0000256" key="13">
    <source>
        <dbReference type="ARBA" id="ARBA00023170"/>
    </source>
</evidence>
<dbReference type="PROSITE" id="PS50234">
    <property type="entry name" value="VWFA"/>
    <property type="match status" value="1"/>
</dbReference>
<dbReference type="Pfam" id="PF01839">
    <property type="entry name" value="FG-GAP"/>
    <property type="match status" value="2"/>
</dbReference>
<proteinExistence type="inferred from homology"/>
<evidence type="ECO:0000256" key="5">
    <source>
        <dbReference type="ARBA" id="ARBA00022729"/>
    </source>
</evidence>
<dbReference type="Gene3D" id="2.130.10.130">
    <property type="entry name" value="Integrin alpha, N-terminal"/>
    <property type="match status" value="1"/>
</dbReference>
<dbReference type="RefSeq" id="XP_072832980.1">
    <property type="nucleotide sequence ID" value="XM_072976879.1"/>
</dbReference>
<dbReference type="Pfam" id="PF21520">
    <property type="entry name" value="ITGAX-like_Ig_3"/>
    <property type="match status" value="1"/>
</dbReference>
<keyword evidence="7" id="KW-0106">Calcium</keyword>
<dbReference type="SUPFAM" id="SSF69318">
    <property type="entry name" value="Integrin alpha N-terminal domain"/>
    <property type="match status" value="1"/>
</dbReference>
<evidence type="ECO:0000256" key="8">
    <source>
        <dbReference type="ARBA" id="ARBA00022889"/>
    </source>
</evidence>
<feature type="repeat" description="FG-GAP" evidence="15">
    <location>
        <begin position="564"/>
        <end position="624"/>
    </location>
</feature>
<keyword evidence="10 16" id="KW-0401">Integrin</keyword>
<comment type="subcellular location">
    <subcellularLocation>
        <location evidence="1 16">Membrane</location>
        <topology evidence="1 16">Single-pass type I membrane protein</topology>
    </subcellularLocation>
</comment>
<dbReference type="PROSITE" id="PS00242">
    <property type="entry name" value="INTEGRIN_ALPHA"/>
    <property type="match status" value="1"/>
</dbReference>
<dbReference type="PRINTS" id="PR01185">
    <property type="entry name" value="INTEGRINA"/>
</dbReference>
<keyword evidence="14" id="KW-0325">Glycoprotein</keyword>
<evidence type="ECO:0000256" key="7">
    <source>
        <dbReference type="ARBA" id="ARBA00022837"/>
    </source>
</evidence>
<dbReference type="InterPro" id="IPR028994">
    <property type="entry name" value="Integrin_alpha_N"/>
</dbReference>
<dbReference type="Gene3D" id="3.40.50.410">
    <property type="entry name" value="von Willebrand factor, type A domain"/>
    <property type="match status" value="1"/>
</dbReference>
<feature type="chain" id="PRO_5044948821" evidence="16">
    <location>
        <begin position="21"/>
        <end position="1159"/>
    </location>
</feature>
<dbReference type="InterPro" id="IPR048633">
    <property type="entry name" value="ITGAX-like_Ig_3"/>
</dbReference>
<comment type="similarity">
    <text evidence="2 16">Belongs to the integrin alpha chain family.</text>
</comment>
<dbReference type="InterPro" id="IPR032695">
    <property type="entry name" value="Integrin_dom_sf"/>
</dbReference>
<evidence type="ECO:0000256" key="17">
    <source>
        <dbReference type="SAM" id="MobiDB-lite"/>
    </source>
</evidence>
<feature type="compositionally biased region" description="Polar residues" evidence="17">
    <location>
        <begin position="1138"/>
        <end position="1149"/>
    </location>
</feature>
<evidence type="ECO:0000256" key="14">
    <source>
        <dbReference type="ARBA" id="ARBA00023180"/>
    </source>
</evidence>
<feature type="repeat" description="FG-GAP" evidence="15">
    <location>
        <begin position="441"/>
        <end position="501"/>
    </location>
</feature>
<keyword evidence="19" id="KW-1185">Reference proteome</keyword>
<dbReference type="SUPFAM" id="SSF69179">
    <property type="entry name" value="Integrin domains"/>
    <property type="match status" value="3"/>
</dbReference>
<dbReference type="Proteomes" id="UP001652642">
    <property type="component" value="Chromosome 6"/>
</dbReference>
<evidence type="ECO:0000256" key="3">
    <source>
        <dbReference type="ARBA" id="ARBA00022692"/>
    </source>
</evidence>
<evidence type="ECO:0000256" key="2">
    <source>
        <dbReference type="ARBA" id="ARBA00008054"/>
    </source>
</evidence>
<evidence type="ECO:0000313" key="20">
    <source>
        <dbReference type="RefSeq" id="XP_072832979.1"/>
    </source>
</evidence>
<evidence type="ECO:0000256" key="15">
    <source>
        <dbReference type="PROSITE-ProRule" id="PRU00803"/>
    </source>
</evidence>
<dbReference type="RefSeq" id="XP_072832979.1">
    <property type="nucleotide sequence ID" value="XM_072976878.1"/>
</dbReference>
<dbReference type="Gene3D" id="1.20.5.930">
    <property type="entry name" value="Bicelle-embedded integrin alpha(iib) transmembrane segment"/>
    <property type="match status" value="1"/>
</dbReference>
<evidence type="ECO:0000313" key="21">
    <source>
        <dbReference type="RefSeq" id="XP_072832980.1"/>
    </source>
</evidence>
<evidence type="ECO:0000256" key="12">
    <source>
        <dbReference type="ARBA" id="ARBA00023157"/>
    </source>
</evidence>
<dbReference type="InterPro" id="IPR036465">
    <property type="entry name" value="vWFA_dom_sf"/>
</dbReference>
<dbReference type="Gene3D" id="2.60.40.1530">
    <property type="entry name" value="ntegrin, alpha v. Chain A, domain 4"/>
    <property type="match status" value="1"/>
</dbReference>
<dbReference type="InterPro" id="IPR013519">
    <property type="entry name" value="Int_alpha_beta-p"/>
</dbReference>
<dbReference type="InterPro" id="IPR000413">
    <property type="entry name" value="Integrin_alpha"/>
</dbReference>
<keyword evidence="11 16" id="KW-0472">Membrane</keyword>
<feature type="transmembrane region" description="Helical" evidence="16">
    <location>
        <begin position="1092"/>
        <end position="1115"/>
    </location>
</feature>